<dbReference type="InterPro" id="IPR006423">
    <property type="entry name" value="Lipo_e_P4"/>
</dbReference>
<proteinExistence type="predicted"/>
<name>A0A4V3FNW9_9BACT</name>
<reference evidence="3 4" key="1">
    <citation type="submission" date="2019-03" db="EMBL/GenBank/DDBJ databases">
        <title>Genomic Encyclopedia of Archaeal and Bacterial Type Strains, Phase II (KMG-II): from individual species to whole genera.</title>
        <authorList>
            <person name="Goeker M."/>
        </authorList>
    </citation>
    <scope>NUCLEOTIDE SEQUENCE [LARGE SCALE GENOMIC DNA]</scope>
    <source>
        <strain evidence="3 4">ATCC 35214</strain>
    </source>
</reference>
<dbReference type="InterPro" id="IPR023214">
    <property type="entry name" value="HAD_sf"/>
</dbReference>
<dbReference type="SUPFAM" id="SSF56784">
    <property type="entry name" value="HAD-like"/>
    <property type="match status" value="1"/>
</dbReference>
<dbReference type="GO" id="GO:0009279">
    <property type="term" value="C:cell outer membrane"/>
    <property type="evidence" value="ECO:0007669"/>
    <property type="project" value="InterPro"/>
</dbReference>
<dbReference type="PROSITE" id="PS51257">
    <property type="entry name" value="PROKAR_LIPOPROTEIN"/>
    <property type="match status" value="1"/>
</dbReference>
<dbReference type="RefSeq" id="WP_134109929.1">
    <property type="nucleotide sequence ID" value="NZ_SOCN01000001.1"/>
</dbReference>
<keyword evidence="3" id="KW-0449">Lipoprotein</keyword>
<protein>
    <submittedName>
        <fullName evidence="3">5'-nucleotidase (Lipoprotein e(P4) family)</fullName>
    </submittedName>
</protein>
<evidence type="ECO:0000313" key="3">
    <source>
        <dbReference type="EMBL" id="TDV24080.1"/>
    </source>
</evidence>
<dbReference type="InterPro" id="IPR036412">
    <property type="entry name" value="HAD-like_sf"/>
</dbReference>
<dbReference type="Proteomes" id="UP000295757">
    <property type="component" value="Unassembled WGS sequence"/>
</dbReference>
<keyword evidence="1 2" id="KW-0732">Signal</keyword>
<sequence length="378" mass="42428">MKFKKIILTSAAFVATVPTVAIAAACGPTEKPQGNKFNILSDQGVFSNLWNSVSAERDAMALSQYRSAMKQFDALVDSQKNVFELDKAKIDPKTSKLTVSNTSENKSIPVVFMDIDETILDNFGYQHWLVANNASFSPETWNEFVQDKVSKKIPGAFEFIDHVYKKGGIVMFNSNREQKNQLIPTRENLIKEGLNKAYLPDWVFWMQGVDLNTDKPWANIKEDENGKRIKSHKEERMNLVNSKKWNLSVNGQDFGDAVSLKTVMRIGDNFDDFNDIRSANQTNEQRKDIVNKELGKLFGNFDSNVKGIKYTKDAQGNAIKSEESWAEGYVQIGGNASYGGWVSGLAAGFNGFTNDKKLKTVEDLTNALKWTPSQQKNS</sequence>
<feature type="chain" id="PRO_5020965339" evidence="2">
    <location>
        <begin position="24"/>
        <end position="378"/>
    </location>
</feature>
<dbReference type="InterPro" id="IPR005519">
    <property type="entry name" value="Acid_phosphat_B-like"/>
</dbReference>
<dbReference type="Gene3D" id="3.40.50.1000">
    <property type="entry name" value="HAD superfamily/HAD-like"/>
    <property type="match status" value="1"/>
</dbReference>
<dbReference type="AlphaFoldDB" id="A0A4V3FNW9"/>
<accession>A0A4V3FNW9</accession>
<feature type="signal peptide" evidence="2">
    <location>
        <begin position="1"/>
        <end position="23"/>
    </location>
</feature>
<dbReference type="EMBL" id="SOCN01000001">
    <property type="protein sequence ID" value="TDV24080.1"/>
    <property type="molecule type" value="Genomic_DNA"/>
</dbReference>
<evidence type="ECO:0000313" key="4">
    <source>
        <dbReference type="Proteomes" id="UP000295757"/>
    </source>
</evidence>
<dbReference type="SFLD" id="SFLDG01125">
    <property type="entry name" value="C1.1:_Acid_Phosphatase_Like"/>
    <property type="match status" value="1"/>
</dbReference>
<comment type="caution">
    <text evidence="3">The sequence shown here is derived from an EMBL/GenBank/DDBJ whole genome shotgun (WGS) entry which is preliminary data.</text>
</comment>
<keyword evidence="4" id="KW-1185">Reference proteome</keyword>
<organism evidence="3 4">
    <name type="scientific">Mycoplasmopsis mustelae</name>
    <dbReference type="NCBI Taxonomy" id="171289"/>
    <lineage>
        <taxon>Bacteria</taxon>
        <taxon>Bacillati</taxon>
        <taxon>Mycoplasmatota</taxon>
        <taxon>Mycoplasmoidales</taxon>
        <taxon>Metamycoplasmataceae</taxon>
        <taxon>Mycoplasmopsis</taxon>
    </lineage>
</organism>
<dbReference type="Pfam" id="PF03767">
    <property type="entry name" value="Acid_phosphat_B"/>
    <property type="match status" value="1"/>
</dbReference>
<dbReference type="SFLD" id="SFLDS00003">
    <property type="entry name" value="Haloacid_Dehalogenase"/>
    <property type="match status" value="1"/>
</dbReference>
<dbReference type="OrthoDB" id="395856at2"/>
<evidence type="ECO:0000256" key="1">
    <source>
        <dbReference type="ARBA" id="ARBA00022729"/>
    </source>
</evidence>
<evidence type="ECO:0000256" key="2">
    <source>
        <dbReference type="SAM" id="SignalP"/>
    </source>
</evidence>
<dbReference type="InterPro" id="IPR054816">
    <property type="entry name" value="Lipoprotein_mollicutes-type_CS"/>
</dbReference>
<dbReference type="NCBIfam" id="NF045726">
    <property type="entry name" value="XXplasma_LP"/>
    <property type="match status" value="1"/>
</dbReference>
<gene>
    <name evidence="3" type="ORF">BCF59_0024</name>
</gene>